<dbReference type="SUPFAM" id="SSF52047">
    <property type="entry name" value="RNI-like"/>
    <property type="match status" value="1"/>
</dbReference>
<feature type="compositionally biased region" description="Low complexity" evidence="1">
    <location>
        <begin position="65"/>
        <end position="87"/>
    </location>
</feature>
<organism evidence="3 4">
    <name type="scientific">Neocallimastix californiae</name>
    <dbReference type="NCBI Taxonomy" id="1754190"/>
    <lineage>
        <taxon>Eukaryota</taxon>
        <taxon>Fungi</taxon>
        <taxon>Fungi incertae sedis</taxon>
        <taxon>Chytridiomycota</taxon>
        <taxon>Chytridiomycota incertae sedis</taxon>
        <taxon>Neocallimastigomycetes</taxon>
        <taxon>Neocallimastigales</taxon>
        <taxon>Neocallimastigaceae</taxon>
        <taxon>Neocallimastix</taxon>
    </lineage>
</organism>
<name>A0A1Y2AKI1_9FUNG</name>
<feature type="compositionally biased region" description="Basic residues" evidence="1">
    <location>
        <begin position="48"/>
        <end position="58"/>
    </location>
</feature>
<protein>
    <submittedName>
        <fullName evidence="3">RNI-like protein</fullName>
    </submittedName>
</protein>
<dbReference type="GO" id="GO:0031146">
    <property type="term" value="P:SCF-dependent proteasomal ubiquitin-dependent protein catabolic process"/>
    <property type="evidence" value="ECO:0007669"/>
    <property type="project" value="TreeGrafter"/>
</dbReference>
<dbReference type="OrthoDB" id="2149604at2759"/>
<evidence type="ECO:0000313" key="3">
    <source>
        <dbReference type="EMBL" id="ORY22465.1"/>
    </source>
</evidence>
<reference evidence="3 4" key="1">
    <citation type="submission" date="2016-08" db="EMBL/GenBank/DDBJ databases">
        <title>A Parts List for Fungal Cellulosomes Revealed by Comparative Genomics.</title>
        <authorList>
            <consortium name="DOE Joint Genome Institute"/>
            <person name="Haitjema C.H."/>
            <person name="Gilmore S.P."/>
            <person name="Henske J.K."/>
            <person name="Solomon K.V."/>
            <person name="De Groot R."/>
            <person name="Kuo A."/>
            <person name="Mondo S.J."/>
            <person name="Salamov A.A."/>
            <person name="Labutti K."/>
            <person name="Zhao Z."/>
            <person name="Chiniquy J."/>
            <person name="Barry K."/>
            <person name="Brewer H.M."/>
            <person name="Purvine S.O."/>
            <person name="Wright A.T."/>
            <person name="Boxma B."/>
            <person name="Van Alen T."/>
            <person name="Hackstein J.H."/>
            <person name="Baker S.E."/>
            <person name="Grigoriev I.V."/>
            <person name="O'Malley M.A."/>
        </authorList>
    </citation>
    <scope>NUCLEOTIDE SEQUENCE [LARGE SCALE GENOMIC DNA]</scope>
    <source>
        <strain evidence="3 4">G1</strain>
    </source>
</reference>
<dbReference type="EMBL" id="MCOG01000247">
    <property type="protein sequence ID" value="ORY22465.1"/>
    <property type="molecule type" value="Genomic_DNA"/>
</dbReference>
<comment type="caution">
    <text evidence="3">The sequence shown here is derived from an EMBL/GenBank/DDBJ whole genome shotgun (WGS) entry which is preliminary data.</text>
</comment>
<accession>A0A1Y2AKI1</accession>
<dbReference type="InterPro" id="IPR032675">
    <property type="entry name" value="LRR_dom_sf"/>
</dbReference>
<dbReference type="SMART" id="SM00367">
    <property type="entry name" value="LRR_CC"/>
    <property type="match status" value="6"/>
</dbReference>
<proteinExistence type="predicted"/>
<dbReference type="STRING" id="1754190.A0A1Y2AKI1"/>
<dbReference type="AlphaFoldDB" id="A0A1Y2AKI1"/>
<dbReference type="Pfam" id="PF25372">
    <property type="entry name" value="DUF7885"/>
    <property type="match status" value="1"/>
</dbReference>
<evidence type="ECO:0000313" key="4">
    <source>
        <dbReference type="Proteomes" id="UP000193920"/>
    </source>
</evidence>
<dbReference type="GO" id="GO:0019005">
    <property type="term" value="C:SCF ubiquitin ligase complex"/>
    <property type="evidence" value="ECO:0007669"/>
    <property type="project" value="TreeGrafter"/>
</dbReference>
<evidence type="ECO:0000259" key="2">
    <source>
        <dbReference type="Pfam" id="PF25372"/>
    </source>
</evidence>
<dbReference type="InterPro" id="IPR057207">
    <property type="entry name" value="FBXL15_LRR"/>
</dbReference>
<feature type="region of interest" description="Disordered" evidence="1">
    <location>
        <begin position="48"/>
        <end position="148"/>
    </location>
</feature>
<gene>
    <name evidence="3" type="ORF">LY90DRAFT_707132</name>
</gene>
<evidence type="ECO:0000256" key="1">
    <source>
        <dbReference type="SAM" id="MobiDB-lite"/>
    </source>
</evidence>
<keyword evidence="4" id="KW-1185">Reference proteome</keyword>
<feature type="compositionally biased region" description="Acidic residues" evidence="1">
    <location>
        <begin position="123"/>
        <end position="133"/>
    </location>
</feature>
<dbReference type="PANTHER" id="PTHR13318">
    <property type="entry name" value="PARTNER OF PAIRED, ISOFORM B-RELATED"/>
    <property type="match status" value="1"/>
</dbReference>
<dbReference type="Proteomes" id="UP000193920">
    <property type="component" value="Unassembled WGS sequence"/>
</dbReference>
<dbReference type="Gene3D" id="3.80.10.10">
    <property type="entry name" value="Ribonuclease Inhibitor"/>
    <property type="match status" value="2"/>
</dbReference>
<dbReference type="InterPro" id="IPR006553">
    <property type="entry name" value="Leu-rich_rpt_Cys-con_subtyp"/>
</dbReference>
<sequence>MNSKELITGTTELNNKKYPSKIQNFPPEILARIFRYVRIVPKEIKLKNQKQRNKHSKGKISAEASSSSSYTNTNYLSSPSYSASTSSKQKGEEKNEQDNNYNYSDYYGPSNFNSNTDPYNDYTCEDDNGEEDMNTGTDFEKNKSNSSKYSNSNAYNDVYSCVQVCRHWSHLAQKELYHTLSFYYNNIVNPYLLLKIAASLEAFVKNEKEFPTRNIVLRVSHDGKVPDSKEWYDRKSELAFTMILRNCPNLKYIALFGVNFSNLTAEVISSVCTNVHQLLFIPFSTSFINEKSLLHITEHCHSISSLILSFFKFSSKANIKKIFKNLESSLRNLDLIQVECEESDFDFIIPYLKNLEELGLMLTTSFTDSSLTLINRYCSHLEYINFTGLLNISDQGLENLFSIEKDSSFMNENLSSKMNDELLFHNYNYNDNTHNLSQFRGIGYGHNHVQHPKNKRIKRINLSDCMDITDEGLRIISNHCEALEAISFDDCPRITDDGFEDFIKHQSQLKYISISNSETLTNRSIECLNKYCPYIEKLNIKGCLKIWERTVKSFISYHPNLNTLCFHQEKNTFSRGFINYLNRNFSTEDFDDLFLKWNQ</sequence>
<feature type="domain" description="F-box/LRR-repeat protein 15-like leucin rich repeat" evidence="2">
    <location>
        <begin position="456"/>
        <end position="557"/>
    </location>
</feature>